<comment type="pathway">
    <text evidence="9">Cofactor biosynthesis; tetrahydrofolate biosynthesis; 2-amino-4-hydroxy-6-hydroxymethyl-7,8-dihydropteridine diphosphate from 7,8-dihydroneopterin triphosphate: step 3/4.</text>
</comment>
<comment type="catalytic activity">
    <reaction evidence="9">
        <text>7,8-dihydroneopterin = 6-hydroxymethyl-7,8-dihydropterin + glycolaldehyde</text>
        <dbReference type="Rhea" id="RHEA:10540"/>
        <dbReference type="ChEBI" id="CHEBI:17001"/>
        <dbReference type="ChEBI" id="CHEBI:17071"/>
        <dbReference type="ChEBI" id="CHEBI:44841"/>
        <dbReference type="EC" id="4.1.2.25"/>
    </reaction>
</comment>
<evidence type="ECO:0000256" key="9">
    <source>
        <dbReference type="RuleBase" id="RU362079"/>
    </source>
</evidence>
<dbReference type="Pfam" id="PF02152">
    <property type="entry name" value="FolB"/>
    <property type="match status" value="1"/>
</dbReference>
<gene>
    <name evidence="11" type="primary">folK</name>
    <name evidence="11" type="ORF">H9L42_02715</name>
</gene>
<organism evidence="11 12">
    <name type="scientific">Zhenpiania hominis</name>
    <dbReference type="NCBI Taxonomy" id="2763644"/>
    <lineage>
        <taxon>Bacteria</taxon>
        <taxon>Bacillati</taxon>
        <taxon>Bacillota</taxon>
        <taxon>Clostridia</taxon>
        <taxon>Peptostreptococcales</taxon>
        <taxon>Anaerovoracaceae</taxon>
        <taxon>Zhenpiania</taxon>
    </lineage>
</organism>
<dbReference type="GO" id="GO:0016301">
    <property type="term" value="F:kinase activity"/>
    <property type="evidence" value="ECO:0007669"/>
    <property type="project" value="UniProtKB-KW"/>
</dbReference>
<dbReference type="Gene3D" id="3.30.70.560">
    <property type="entry name" value="7,8-Dihydro-6-hydroxymethylpterin-pyrophosphokinase HPPK"/>
    <property type="match status" value="1"/>
</dbReference>
<dbReference type="EMBL" id="JACRYT010000001">
    <property type="protein sequence ID" value="MBC6678737.1"/>
    <property type="molecule type" value="Genomic_DNA"/>
</dbReference>
<comment type="similarity">
    <text evidence="9">Belongs to the DHNA family.</text>
</comment>
<dbReference type="EC" id="2.7.6.3" evidence="9"/>
<dbReference type="SUPFAM" id="SSF55083">
    <property type="entry name" value="6-hydroxymethyl-7,8-dihydropterin pyrophosphokinase, HPPK"/>
    <property type="match status" value="1"/>
</dbReference>
<dbReference type="SMART" id="SM00905">
    <property type="entry name" value="FolB"/>
    <property type="match status" value="1"/>
</dbReference>
<reference evidence="11" key="1">
    <citation type="submission" date="2020-08" db="EMBL/GenBank/DDBJ databases">
        <title>Genome public.</title>
        <authorList>
            <person name="Liu C."/>
            <person name="Sun Q."/>
        </authorList>
    </citation>
    <scope>NUCLEOTIDE SEQUENCE</scope>
    <source>
        <strain evidence="11">BX12</strain>
    </source>
</reference>
<feature type="domain" description="7,8-dihydro-6-hydroxymethylpterin-pyrophosphokinase" evidence="10">
    <location>
        <begin position="206"/>
        <end position="217"/>
    </location>
</feature>
<protein>
    <recommendedName>
        <fullName evidence="9">Bifunctional folate synthesis protein</fullName>
    </recommendedName>
    <domain>
        <recommendedName>
            <fullName evidence="9">Dihydroneopterin aldolase</fullName>
            <shortName evidence="9">DHNA</shortName>
            <ecNumber evidence="9">4.1.2.25</ecNumber>
        </recommendedName>
        <alternativeName>
            <fullName evidence="9">7,8-dihydroneopterin aldolase</fullName>
        </alternativeName>
    </domain>
    <domain>
        <recommendedName>
            <fullName evidence="9">2-amino-4-hydroxy-6-hydroxymethyldihydropteridine pyrophosphokinase</fullName>
            <ecNumber evidence="9">2.7.6.3</ecNumber>
        </recommendedName>
        <alternativeName>
            <fullName evidence="9">6-hydroxymethyl-7,8-dihydropterin pyrophosphokinase</fullName>
            <shortName evidence="9">PPPK</shortName>
        </alternativeName>
        <alternativeName>
            <fullName evidence="9">7,8-dihydro-6-hydroxymethylpterin pyrophosphokinase</fullName>
            <shortName evidence="9">HPPK</shortName>
        </alternativeName>
    </domain>
</protein>
<dbReference type="AlphaFoldDB" id="A0A923NK45"/>
<accession>A0A923NK45</accession>
<evidence type="ECO:0000259" key="10">
    <source>
        <dbReference type="PROSITE" id="PS00794"/>
    </source>
</evidence>
<evidence type="ECO:0000256" key="6">
    <source>
        <dbReference type="ARBA" id="ARBA00022777"/>
    </source>
</evidence>
<evidence type="ECO:0000313" key="12">
    <source>
        <dbReference type="Proteomes" id="UP000602647"/>
    </source>
</evidence>
<evidence type="ECO:0000313" key="11">
    <source>
        <dbReference type="EMBL" id="MBC6678737.1"/>
    </source>
</evidence>
<dbReference type="CDD" id="cd00483">
    <property type="entry name" value="HPPK"/>
    <property type="match status" value="1"/>
</dbReference>
<dbReference type="GO" id="GO:0003848">
    <property type="term" value="F:2-amino-4-hydroxy-6-hydroxymethyldihydropteridine diphosphokinase activity"/>
    <property type="evidence" value="ECO:0007669"/>
    <property type="project" value="UniProtKB-EC"/>
</dbReference>
<keyword evidence="5" id="KW-0547">Nucleotide-binding</keyword>
<dbReference type="InterPro" id="IPR043133">
    <property type="entry name" value="GTP-CH-I_C/QueF"/>
</dbReference>
<evidence type="ECO:0000256" key="4">
    <source>
        <dbReference type="ARBA" id="ARBA00022679"/>
    </source>
</evidence>
<dbReference type="PROSITE" id="PS00794">
    <property type="entry name" value="HPPK"/>
    <property type="match status" value="1"/>
</dbReference>
<keyword evidence="8 9" id="KW-0289">Folate biosynthesis</keyword>
<comment type="similarity">
    <text evidence="3">In the N-terminal section; belongs to the DHNA family.</text>
</comment>
<dbReference type="SUPFAM" id="SSF55620">
    <property type="entry name" value="Tetrahydrobiopterin biosynthesis enzymes-like"/>
    <property type="match status" value="1"/>
</dbReference>
<dbReference type="NCBIfam" id="TIGR00525">
    <property type="entry name" value="folB"/>
    <property type="match status" value="1"/>
</dbReference>
<name>A0A923NK45_9FIRM</name>
<dbReference type="InterPro" id="IPR006157">
    <property type="entry name" value="FolB_dom"/>
</dbReference>
<evidence type="ECO:0000256" key="8">
    <source>
        <dbReference type="ARBA" id="ARBA00022909"/>
    </source>
</evidence>
<dbReference type="RefSeq" id="WP_187301889.1">
    <property type="nucleotide sequence ID" value="NZ_JACRYT010000001.1"/>
</dbReference>
<evidence type="ECO:0000256" key="2">
    <source>
        <dbReference type="ARBA" id="ARBA00005051"/>
    </source>
</evidence>
<evidence type="ECO:0000256" key="3">
    <source>
        <dbReference type="ARBA" id="ARBA00009640"/>
    </source>
</evidence>
<dbReference type="Pfam" id="PF01288">
    <property type="entry name" value="HPPK"/>
    <property type="match status" value="1"/>
</dbReference>
<dbReference type="Gene3D" id="3.30.1130.10">
    <property type="match status" value="1"/>
</dbReference>
<dbReference type="CDD" id="cd00534">
    <property type="entry name" value="DHNA_DHNTPE"/>
    <property type="match status" value="1"/>
</dbReference>
<comment type="catalytic activity">
    <reaction evidence="1">
        <text>6-hydroxymethyl-7,8-dihydropterin + ATP = (7,8-dihydropterin-6-yl)methyl diphosphate + AMP + H(+)</text>
        <dbReference type="Rhea" id="RHEA:11412"/>
        <dbReference type="ChEBI" id="CHEBI:15378"/>
        <dbReference type="ChEBI" id="CHEBI:30616"/>
        <dbReference type="ChEBI" id="CHEBI:44841"/>
        <dbReference type="ChEBI" id="CHEBI:72950"/>
        <dbReference type="ChEBI" id="CHEBI:456215"/>
        <dbReference type="EC" id="2.7.6.3"/>
    </reaction>
</comment>
<evidence type="ECO:0000256" key="1">
    <source>
        <dbReference type="ARBA" id="ARBA00000198"/>
    </source>
</evidence>
<keyword evidence="6" id="KW-0418">Kinase</keyword>
<dbReference type="InterPro" id="IPR006156">
    <property type="entry name" value="Dihydroneopterin_aldolase"/>
</dbReference>
<sequence>MDKIRIKNLELFAKHGVFPEENALGQKFLVSADLYTDIRPAGLTDDLNASIDYGMVCHKIKDFLEQHTFRLLETAAEKLAWSLLTEIAGLKKVTLEIQKPWAPVGLPLETVSVRITRGWHTVYIALGSNLGEKETYLRNAVESLNQADGCRVEEVSEFLVTEPYGYTEQDDFLNGCLCLRTLLTPEELLALLHKLEQEAERKREIRWGPRTLDLDIIFYDDLVMDSRDLQIPHGDMQNRDFVLRPLAQIAPYVRHPILKKTVGGMLADLEHSQKI</sequence>
<evidence type="ECO:0000256" key="5">
    <source>
        <dbReference type="ARBA" id="ARBA00022741"/>
    </source>
</evidence>
<comment type="caution">
    <text evidence="11">The sequence shown here is derived from an EMBL/GenBank/DDBJ whole genome shotgun (WGS) entry which is preliminary data.</text>
</comment>
<keyword evidence="4 11" id="KW-0808">Transferase</keyword>
<dbReference type="GO" id="GO:0046656">
    <property type="term" value="P:folic acid biosynthetic process"/>
    <property type="evidence" value="ECO:0007669"/>
    <property type="project" value="UniProtKB-UniRule"/>
</dbReference>
<dbReference type="Proteomes" id="UP000602647">
    <property type="component" value="Unassembled WGS sequence"/>
</dbReference>
<dbReference type="InterPro" id="IPR035907">
    <property type="entry name" value="Hppk_sf"/>
</dbReference>
<dbReference type="InterPro" id="IPR000550">
    <property type="entry name" value="Hppk"/>
</dbReference>
<dbReference type="NCBIfam" id="TIGR00526">
    <property type="entry name" value="folB_dom"/>
    <property type="match status" value="1"/>
</dbReference>
<evidence type="ECO:0000256" key="7">
    <source>
        <dbReference type="ARBA" id="ARBA00022840"/>
    </source>
</evidence>
<keyword evidence="12" id="KW-1185">Reference proteome</keyword>
<dbReference type="EC" id="4.1.2.25" evidence="9"/>
<dbReference type="PANTHER" id="PTHR43071">
    <property type="entry name" value="2-AMINO-4-HYDROXY-6-HYDROXYMETHYLDIHYDROPTERIDINE PYROPHOSPHOKINASE"/>
    <property type="match status" value="1"/>
</dbReference>
<proteinExistence type="inferred from homology"/>
<dbReference type="PANTHER" id="PTHR43071:SF1">
    <property type="entry name" value="2-AMINO-4-HYDROXY-6-HYDROXYMETHYLDIHYDROPTERIDINE PYROPHOSPHOKINASE"/>
    <property type="match status" value="1"/>
</dbReference>
<keyword evidence="7" id="KW-0067">ATP-binding</keyword>
<dbReference type="GO" id="GO:0005524">
    <property type="term" value="F:ATP binding"/>
    <property type="evidence" value="ECO:0007669"/>
    <property type="project" value="UniProtKB-KW"/>
</dbReference>
<dbReference type="GO" id="GO:0046654">
    <property type="term" value="P:tetrahydrofolate biosynthetic process"/>
    <property type="evidence" value="ECO:0007669"/>
    <property type="project" value="UniProtKB-UniRule"/>
</dbReference>
<dbReference type="GO" id="GO:0004150">
    <property type="term" value="F:dihydroneopterin aldolase activity"/>
    <property type="evidence" value="ECO:0007669"/>
    <property type="project" value="UniProtKB-UniRule"/>
</dbReference>
<comment type="pathway">
    <text evidence="2">Cofactor biosynthesis; tetrahydrofolate biosynthesis; 2-amino-4-hydroxy-6-hydroxymethyl-7,8-dihydropteridine diphosphate from 7,8-dihydroneopterin triphosphate: step 4/4.</text>
</comment>
<dbReference type="NCBIfam" id="TIGR01498">
    <property type="entry name" value="folK"/>
    <property type="match status" value="1"/>
</dbReference>
<keyword evidence="9" id="KW-0456">Lyase</keyword>
<comment type="function">
    <text evidence="9">Catalyzes the conversion of 7,8-dihydroneopterin to 6-hydroxymethyl-7,8-dihydropterin.</text>
</comment>